<keyword evidence="2" id="KW-0812">Transmembrane</keyword>
<feature type="transmembrane region" description="Helical" evidence="2">
    <location>
        <begin position="653"/>
        <end position="670"/>
    </location>
</feature>
<accession>A0AAD5UFU4</accession>
<gene>
    <name evidence="3" type="ORF">HK103_004994</name>
</gene>
<evidence type="ECO:0000256" key="1">
    <source>
        <dbReference type="SAM" id="Coils"/>
    </source>
</evidence>
<protein>
    <submittedName>
        <fullName evidence="3">Uncharacterized protein</fullName>
    </submittedName>
</protein>
<proteinExistence type="predicted"/>
<keyword evidence="1" id="KW-0175">Coiled coil</keyword>
<keyword evidence="2" id="KW-1133">Transmembrane helix</keyword>
<feature type="transmembrane region" description="Helical" evidence="2">
    <location>
        <begin position="723"/>
        <end position="744"/>
    </location>
</feature>
<feature type="transmembrane region" description="Helical" evidence="2">
    <location>
        <begin position="800"/>
        <end position="825"/>
    </location>
</feature>
<feature type="coiled-coil region" evidence="1">
    <location>
        <begin position="257"/>
        <end position="388"/>
    </location>
</feature>
<dbReference type="Proteomes" id="UP001210925">
    <property type="component" value="Unassembled WGS sequence"/>
</dbReference>
<evidence type="ECO:0000256" key="2">
    <source>
        <dbReference type="SAM" id="Phobius"/>
    </source>
</evidence>
<dbReference type="EMBL" id="JADGKB010000043">
    <property type="protein sequence ID" value="KAJ3257010.1"/>
    <property type="molecule type" value="Genomic_DNA"/>
</dbReference>
<evidence type="ECO:0000313" key="3">
    <source>
        <dbReference type="EMBL" id="KAJ3257010.1"/>
    </source>
</evidence>
<feature type="transmembrane region" description="Helical" evidence="2">
    <location>
        <begin position="682"/>
        <end position="703"/>
    </location>
</feature>
<name>A0AAD5UFU4_9FUNG</name>
<evidence type="ECO:0000313" key="4">
    <source>
        <dbReference type="Proteomes" id="UP001210925"/>
    </source>
</evidence>
<sequence length="834" mass="95170">MPNSDSSVYELLGNSEQIINGSVSLDWRKLPEDLKPDASEPRRHKKKTETIVYSADTDDELLNIIDSPVLRERPLTFNNCHFHYDKEHEHGHASRHLKEEIISSKTNPKITKSDAQLKKSLSKMLENNYAIPKQVMEQMKGLRPKIEKEKAPSPAMSLSEFDPIPKESINMTGSYSKAFANSNKIEAAKEVKQVRNEVKKESSLDFLNDEILEGYSRNISESSPPYDLKESIYDSVSSKKLKSSQTKSEKEMYVKVHKELCDLSEDLKARNEKLQKETKELNKLKETIRISQAALEQREKNLNKDLDIMVNAALKQKEKAFRSDTEKIITKYEEAIEQLNKENKRLQNALKEMNKRCLSEMEEKDLKLEELSANLKLAKERNERLKSHVRVGSSNAAQTVENSDRDMFSQMKKLISKSNSRYEAVNSTAQTEEVTLGQHRNEYFNRNATNLPDISLNASMLSLIQYLLNLRSTKSKISGEKKLQNMFIDAITGSFETLEMACRISPDTPSHKKNTLQHIEEMYLELIYDGIKTNLPAAEQHNIAALVYSSLTVLQTRNMTLESQKSERAILYTYLIVLASVTQFEVVEAMLDGLLGHLSTSIKSRSMVLEVGGLETLIEILTRTPTRDAIVMLVSSVMLTLISEGLKAKAFNFIACTNILYFIWIVLQFVNYSPYCVPFLSWLFNLLGELGMFLTVMGQMDILKSFVFGSHYLNKEIITKLQIGYAVYHTVCMAGLYGIIGSIGQPRSLFLEQWYVYGYELFAFSAILYENFHAIYISRELVKHKHFRNNSSANTVEMHILFRLVLLGIVIDWTAFVIWIISWFIGGSNASGLA</sequence>
<keyword evidence="2" id="KW-0472">Membrane</keyword>
<reference evidence="3" key="1">
    <citation type="submission" date="2020-05" db="EMBL/GenBank/DDBJ databases">
        <title>Phylogenomic resolution of chytrid fungi.</title>
        <authorList>
            <person name="Stajich J.E."/>
            <person name="Amses K."/>
            <person name="Simmons R."/>
            <person name="Seto K."/>
            <person name="Myers J."/>
            <person name="Bonds A."/>
            <person name="Quandt C.A."/>
            <person name="Barry K."/>
            <person name="Liu P."/>
            <person name="Grigoriev I."/>
            <person name="Longcore J.E."/>
            <person name="James T.Y."/>
        </authorList>
    </citation>
    <scope>NUCLEOTIDE SEQUENCE</scope>
    <source>
        <strain evidence="3">PLAUS21</strain>
    </source>
</reference>
<organism evidence="3 4">
    <name type="scientific">Boothiomyces macroporosus</name>
    <dbReference type="NCBI Taxonomy" id="261099"/>
    <lineage>
        <taxon>Eukaryota</taxon>
        <taxon>Fungi</taxon>
        <taxon>Fungi incertae sedis</taxon>
        <taxon>Chytridiomycota</taxon>
        <taxon>Chytridiomycota incertae sedis</taxon>
        <taxon>Chytridiomycetes</taxon>
        <taxon>Rhizophydiales</taxon>
        <taxon>Terramycetaceae</taxon>
        <taxon>Boothiomyces</taxon>
    </lineage>
</organism>
<comment type="caution">
    <text evidence="3">The sequence shown here is derived from an EMBL/GenBank/DDBJ whole genome shotgun (WGS) entry which is preliminary data.</text>
</comment>
<dbReference type="AlphaFoldDB" id="A0AAD5UFU4"/>
<keyword evidence="4" id="KW-1185">Reference proteome</keyword>
<feature type="transmembrane region" description="Helical" evidence="2">
    <location>
        <begin position="756"/>
        <end position="779"/>
    </location>
</feature>